<sequence>MANQTWSDLFRSSTSHYVDTTLEFLKPTYVDGIAEVPSEIINEDLEFEKMFSITTDNEMYYFNSWKPPSCTICKCFGHKTDKRAKAPPKVWVEKQGRRRVNNNDSEAGPSGLKNGENVMELALIPID</sequence>
<name>A0A7J6XB62_THATH</name>
<evidence type="ECO:0000256" key="1">
    <source>
        <dbReference type="SAM" id="MobiDB-lite"/>
    </source>
</evidence>
<comment type="caution">
    <text evidence="2">The sequence shown here is derived from an EMBL/GenBank/DDBJ whole genome shotgun (WGS) entry which is preliminary data.</text>
</comment>
<evidence type="ECO:0000313" key="3">
    <source>
        <dbReference type="Proteomes" id="UP000554482"/>
    </source>
</evidence>
<accession>A0A7J6XB62</accession>
<dbReference type="Proteomes" id="UP000554482">
    <property type="component" value="Unassembled WGS sequence"/>
</dbReference>
<gene>
    <name evidence="2" type="ORF">FRX31_004340</name>
</gene>
<protein>
    <submittedName>
        <fullName evidence="2">Uncharacterized protein</fullName>
    </submittedName>
</protein>
<evidence type="ECO:0000313" key="2">
    <source>
        <dbReference type="EMBL" id="KAF5206075.1"/>
    </source>
</evidence>
<feature type="region of interest" description="Disordered" evidence="1">
    <location>
        <begin position="95"/>
        <end position="114"/>
    </location>
</feature>
<dbReference type="AlphaFoldDB" id="A0A7J6XB62"/>
<dbReference type="EMBL" id="JABWDY010003235">
    <property type="protein sequence ID" value="KAF5206075.1"/>
    <property type="molecule type" value="Genomic_DNA"/>
</dbReference>
<reference evidence="2 3" key="1">
    <citation type="submission" date="2020-06" db="EMBL/GenBank/DDBJ databases">
        <title>Transcriptomic and genomic resources for Thalictrum thalictroides and T. hernandezii: Facilitating candidate gene discovery in an emerging model plant lineage.</title>
        <authorList>
            <person name="Arias T."/>
            <person name="Riano-Pachon D.M."/>
            <person name="Di Stilio V.S."/>
        </authorList>
    </citation>
    <scope>NUCLEOTIDE SEQUENCE [LARGE SCALE GENOMIC DNA]</scope>
    <source>
        <strain evidence="3">cv. WT478/WT964</strain>
        <tissue evidence="2">Leaves</tissue>
    </source>
</reference>
<keyword evidence="3" id="KW-1185">Reference proteome</keyword>
<organism evidence="2 3">
    <name type="scientific">Thalictrum thalictroides</name>
    <name type="common">Rue-anemone</name>
    <name type="synonym">Anemone thalictroides</name>
    <dbReference type="NCBI Taxonomy" id="46969"/>
    <lineage>
        <taxon>Eukaryota</taxon>
        <taxon>Viridiplantae</taxon>
        <taxon>Streptophyta</taxon>
        <taxon>Embryophyta</taxon>
        <taxon>Tracheophyta</taxon>
        <taxon>Spermatophyta</taxon>
        <taxon>Magnoliopsida</taxon>
        <taxon>Ranunculales</taxon>
        <taxon>Ranunculaceae</taxon>
        <taxon>Thalictroideae</taxon>
        <taxon>Thalictrum</taxon>
    </lineage>
</organism>
<proteinExistence type="predicted"/>